<proteinExistence type="inferred from homology"/>
<gene>
    <name evidence="9" type="ORF">FD19_GL000190</name>
</gene>
<dbReference type="PANTHER" id="PTHR30471">
    <property type="entry name" value="DNA REPAIR PROTEIN RADC"/>
    <property type="match status" value="1"/>
</dbReference>
<keyword evidence="2" id="KW-0645">Protease</keyword>
<keyword evidence="4" id="KW-0378">Hydrolase</keyword>
<organism evidence="9 10">
    <name type="scientific">Lacticaseibacillus thailandensis DSM 22698 = JCM 13996</name>
    <dbReference type="NCBI Taxonomy" id="1423810"/>
    <lineage>
        <taxon>Bacteria</taxon>
        <taxon>Bacillati</taxon>
        <taxon>Bacillota</taxon>
        <taxon>Bacilli</taxon>
        <taxon>Lactobacillales</taxon>
        <taxon>Lactobacillaceae</taxon>
        <taxon>Lacticaseibacillus</taxon>
    </lineage>
</organism>
<keyword evidence="6" id="KW-0482">Metalloprotease</keyword>
<dbReference type="GO" id="GO:0046872">
    <property type="term" value="F:metal ion binding"/>
    <property type="evidence" value="ECO:0007669"/>
    <property type="project" value="UniProtKB-KW"/>
</dbReference>
<evidence type="ECO:0000256" key="7">
    <source>
        <dbReference type="RuleBase" id="RU003797"/>
    </source>
</evidence>
<dbReference type="STRING" id="1423810.FD19_GL000190"/>
<evidence type="ECO:0000256" key="3">
    <source>
        <dbReference type="ARBA" id="ARBA00022723"/>
    </source>
</evidence>
<evidence type="ECO:0000256" key="4">
    <source>
        <dbReference type="ARBA" id="ARBA00022801"/>
    </source>
</evidence>
<keyword evidence="10" id="KW-1185">Reference proteome</keyword>
<evidence type="ECO:0000259" key="8">
    <source>
        <dbReference type="PROSITE" id="PS50249"/>
    </source>
</evidence>
<dbReference type="Gene3D" id="3.40.140.10">
    <property type="entry name" value="Cytidine Deaminase, domain 2"/>
    <property type="match status" value="1"/>
</dbReference>
<dbReference type="PANTHER" id="PTHR30471:SF3">
    <property type="entry name" value="UPF0758 PROTEIN YEES-RELATED"/>
    <property type="match status" value="1"/>
</dbReference>
<dbReference type="InterPro" id="IPR037518">
    <property type="entry name" value="MPN"/>
</dbReference>
<dbReference type="PROSITE" id="PS01302">
    <property type="entry name" value="UPF0758"/>
    <property type="match status" value="1"/>
</dbReference>
<evidence type="ECO:0000256" key="1">
    <source>
        <dbReference type="ARBA" id="ARBA00010243"/>
    </source>
</evidence>
<evidence type="ECO:0000313" key="10">
    <source>
        <dbReference type="Proteomes" id="UP000051789"/>
    </source>
</evidence>
<protein>
    <recommendedName>
        <fullName evidence="8">MPN domain-containing protein</fullName>
    </recommendedName>
</protein>
<dbReference type="GO" id="GO:0008237">
    <property type="term" value="F:metallopeptidase activity"/>
    <property type="evidence" value="ECO:0007669"/>
    <property type="project" value="UniProtKB-KW"/>
</dbReference>
<dbReference type="PATRIC" id="fig|1423810.4.peg.194"/>
<dbReference type="Pfam" id="PF04002">
    <property type="entry name" value="RadC"/>
    <property type="match status" value="1"/>
</dbReference>
<evidence type="ECO:0000313" key="9">
    <source>
        <dbReference type="EMBL" id="KRM87912.1"/>
    </source>
</evidence>
<sequence>MVVLTQNESATVTPTAANLLADHELLTAAVRTAGAADVSQAVQSLQQRYPDMERLAAATAADLAMLAGVSDVVARKVRLMLELGARAQARLAVRHGKVVSAGELGATMMRRFAGYAHEEMLVLYLDVKNQVIKQETVSIGGIESSLIDQRVLLRQALVYGAAQILMVHNHPSGDPEPSPADIEVTASVLEASNMVGIALVDHLVIGSTDYVSFREHGYI</sequence>
<comment type="similarity">
    <text evidence="1 7">Belongs to the UPF0758 family.</text>
</comment>
<feature type="domain" description="MPN" evidence="8">
    <location>
        <begin position="97"/>
        <end position="219"/>
    </location>
</feature>
<keyword evidence="3" id="KW-0479">Metal-binding</keyword>
<reference evidence="9 10" key="1">
    <citation type="journal article" date="2015" name="Genome Announc.">
        <title>Expanding the biotechnology potential of lactobacilli through comparative genomics of 213 strains and associated genera.</title>
        <authorList>
            <person name="Sun Z."/>
            <person name="Harris H.M."/>
            <person name="McCann A."/>
            <person name="Guo C."/>
            <person name="Argimon S."/>
            <person name="Zhang W."/>
            <person name="Yang X."/>
            <person name="Jeffery I.B."/>
            <person name="Cooney J.C."/>
            <person name="Kagawa T.F."/>
            <person name="Liu W."/>
            <person name="Song Y."/>
            <person name="Salvetti E."/>
            <person name="Wrobel A."/>
            <person name="Rasinkangas P."/>
            <person name="Parkhill J."/>
            <person name="Rea M.C."/>
            <person name="O'Sullivan O."/>
            <person name="Ritari J."/>
            <person name="Douillard F.P."/>
            <person name="Paul Ross R."/>
            <person name="Yang R."/>
            <person name="Briner A.E."/>
            <person name="Felis G.E."/>
            <person name="de Vos W.M."/>
            <person name="Barrangou R."/>
            <person name="Klaenhammer T.R."/>
            <person name="Caufield P.W."/>
            <person name="Cui Y."/>
            <person name="Zhang H."/>
            <person name="O'Toole P.W."/>
        </authorList>
    </citation>
    <scope>NUCLEOTIDE SEQUENCE [LARGE SCALE GENOMIC DNA]</scope>
    <source>
        <strain evidence="9 10">DSM 22698</strain>
    </source>
</reference>
<dbReference type="NCBIfam" id="TIGR00608">
    <property type="entry name" value="radc"/>
    <property type="match status" value="1"/>
</dbReference>
<dbReference type="AlphaFoldDB" id="A0A0R2C8B5"/>
<dbReference type="Proteomes" id="UP000051789">
    <property type="component" value="Unassembled WGS sequence"/>
</dbReference>
<name>A0A0R2C8B5_9LACO</name>
<dbReference type="CDD" id="cd08071">
    <property type="entry name" value="MPN_DUF2466"/>
    <property type="match status" value="1"/>
</dbReference>
<dbReference type="PROSITE" id="PS50249">
    <property type="entry name" value="MPN"/>
    <property type="match status" value="1"/>
</dbReference>
<dbReference type="InterPro" id="IPR025657">
    <property type="entry name" value="RadC_JAB"/>
</dbReference>
<accession>A0A0R2C8B5</accession>
<evidence type="ECO:0000256" key="5">
    <source>
        <dbReference type="ARBA" id="ARBA00022833"/>
    </source>
</evidence>
<dbReference type="GO" id="GO:0006508">
    <property type="term" value="P:proteolysis"/>
    <property type="evidence" value="ECO:0007669"/>
    <property type="project" value="UniProtKB-KW"/>
</dbReference>
<comment type="caution">
    <text evidence="9">The sequence shown here is derived from an EMBL/GenBank/DDBJ whole genome shotgun (WGS) entry which is preliminary data.</text>
</comment>
<keyword evidence="5" id="KW-0862">Zinc</keyword>
<dbReference type="EMBL" id="AYZK01000001">
    <property type="protein sequence ID" value="KRM87912.1"/>
    <property type="molecule type" value="Genomic_DNA"/>
</dbReference>
<dbReference type="InterPro" id="IPR001405">
    <property type="entry name" value="UPF0758"/>
</dbReference>
<evidence type="ECO:0000256" key="2">
    <source>
        <dbReference type="ARBA" id="ARBA00022670"/>
    </source>
</evidence>
<evidence type="ECO:0000256" key="6">
    <source>
        <dbReference type="ARBA" id="ARBA00023049"/>
    </source>
</evidence>
<dbReference type="InterPro" id="IPR020891">
    <property type="entry name" value="UPF0758_CS"/>
</dbReference>